<gene>
    <name evidence="1" type="ORF">DACRYDRAFT_25360</name>
</gene>
<keyword evidence="2" id="KW-1185">Reference proteome</keyword>
<dbReference type="OrthoDB" id="3262934at2759"/>
<dbReference type="HOGENOM" id="CLU_2904147_0_0_1"/>
<dbReference type="Proteomes" id="UP000030653">
    <property type="component" value="Unassembled WGS sequence"/>
</dbReference>
<dbReference type="RefSeq" id="XP_040623810.1">
    <property type="nucleotide sequence ID" value="XM_040774130.1"/>
</dbReference>
<reference evidence="1 2" key="1">
    <citation type="journal article" date="2012" name="Science">
        <title>The Paleozoic origin of enzymatic lignin decomposition reconstructed from 31 fungal genomes.</title>
        <authorList>
            <person name="Floudas D."/>
            <person name="Binder M."/>
            <person name="Riley R."/>
            <person name="Barry K."/>
            <person name="Blanchette R.A."/>
            <person name="Henrissat B."/>
            <person name="Martinez A.T."/>
            <person name="Otillar R."/>
            <person name="Spatafora J.W."/>
            <person name="Yadav J.S."/>
            <person name="Aerts A."/>
            <person name="Benoit I."/>
            <person name="Boyd A."/>
            <person name="Carlson A."/>
            <person name="Copeland A."/>
            <person name="Coutinho P.M."/>
            <person name="de Vries R.P."/>
            <person name="Ferreira P."/>
            <person name="Findley K."/>
            <person name="Foster B."/>
            <person name="Gaskell J."/>
            <person name="Glotzer D."/>
            <person name="Gorecki P."/>
            <person name="Heitman J."/>
            <person name="Hesse C."/>
            <person name="Hori C."/>
            <person name="Igarashi K."/>
            <person name="Jurgens J.A."/>
            <person name="Kallen N."/>
            <person name="Kersten P."/>
            <person name="Kohler A."/>
            <person name="Kuees U."/>
            <person name="Kumar T.K.A."/>
            <person name="Kuo A."/>
            <person name="LaButti K."/>
            <person name="Larrondo L.F."/>
            <person name="Lindquist E."/>
            <person name="Ling A."/>
            <person name="Lombard V."/>
            <person name="Lucas S."/>
            <person name="Lundell T."/>
            <person name="Martin R."/>
            <person name="McLaughlin D.J."/>
            <person name="Morgenstern I."/>
            <person name="Morin E."/>
            <person name="Murat C."/>
            <person name="Nagy L.G."/>
            <person name="Nolan M."/>
            <person name="Ohm R.A."/>
            <person name="Patyshakuliyeva A."/>
            <person name="Rokas A."/>
            <person name="Ruiz-Duenas F.J."/>
            <person name="Sabat G."/>
            <person name="Salamov A."/>
            <person name="Samejima M."/>
            <person name="Schmutz J."/>
            <person name="Slot J.C."/>
            <person name="St John F."/>
            <person name="Stenlid J."/>
            <person name="Sun H."/>
            <person name="Sun S."/>
            <person name="Syed K."/>
            <person name="Tsang A."/>
            <person name="Wiebenga A."/>
            <person name="Young D."/>
            <person name="Pisabarro A."/>
            <person name="Eastwood D.C."/>
            <person name="Martin F."/>
            <person name="Cullen D."/>
            <person name="Grigoriev I.V."/>
            <person name="Hibbett D.S."/>
        </authorList>
    </citation>
    <scope>NUCLEOTIDE SEQUENCE [LARGE SCALE GENOMIC DNA]</scope>
    <source>
        <strain evidence="1 2">DJM-731 SS1</strain>
    </source>
</reference>
<accession>M5FZI5</accession>
<organism evidence="1 2">
    <name type="scientific">Dacryopinax primogenitus (strain DJM 731)</name>
    <name type="common">Brown rot fungus</name>
    <dbReference type="NCBI Taxonomy" id="1858805"/>
    <lineage>
        <taxon>Eukaryota</taxon>
        <taxon>Fungi</taxon>
        <taxon>Dikarya</taxon>
        <taxon>Basidiomycota</taxon>
        <taxon>Agaricomycotina</taxon>
        <taxon>Dacrymycetes</taxon>
        <taxon>Dacrymycetales</taxon>
        <taxon>Dacrymycetaceae</taxon>
        <taxon>Dacryopinax</taxon>
    </lineage>
</organism>
<proteinExistence type="predicted"/>
<dbReference type="EMBL" id="JH795879">
    <property type="protein sequence ID" value="EJT96912.1"/>
    <property type="molecule type" value="Genomic_DNA"/>
</dbReference>
<protein>
    <submittedName>
        <fullName evidence="1">Uncharacterized protein</fullName>
    </submittedName>
</protein>
<name>M5FZI5_DACPD</name>
<dbReference type="AlphaFoldDB" id="M5FZI5"/>
<evidence type="ECO:0000313" key="2">
    <source>
        <dbReference type="Proteomes" id="UP000030653"/>
    </source>
</evidence>
<evidence type="ECO:0000313" key="1">
    <source>
        <dbReference type="EMBL" id="EJT96912.1"/>
    </source>
</evidence>
<sequence>MGFYPADYVTVQAATSTTFTAPPQDGSLIFPDWIDWHIERSHDHPYAVLVGENEGEENVSIT</sequence>
<dbReference type="GeneID" id="63689192"/>